<reference evidence="8" key="2">
    <citation type="submission" date="2023-06" db="EMBL/GenBank/DDBJ databases">
        <authorList>
            <person name="Ma L."/>
            <person name="Liu K.-W."/>
            <person name="Li Z."/>
            <person name="Hsiao Y.-Y."/>
            <person name="Qi Y."/>
            <person name="Fu T."/>
            <person name="Tang G."/>
            <person name="Zhang D."/>
            <person name="Sun W.-H."/>
            <person name="Liu D.-K."/>
            <person name="Li Y."/>
            <person name="Chen G.-Z."/>
            <person name="Liu X.-D."/>
            <person name="Liao X.-Y."/>
            <person name="Jiang Y.-T."/>
            <person name="Yu X."/>
            <person name="Hao Y."/>
            <person name="Huang J."/>
            <person name="Zhao X.-W."/>
            <person name="Ke S."/>
            <person name="Chen Y.-Y."/>
            <person name="Wu W.-L."/>
            <person name="Hsu J.-L."/>
            <person name="Lin Y.-F."/>
            <person name="Huang M.-D."/>
            <person name="Li C.-Y."/>
            <person name="Huang L."/>
            <person name="Wang Z.-W."/>
            <person name="Zhao X."/>
            <person name="Zhong W.-Y."/>
            <person name="Peng D.-H."/>
            <person name="Ahmad S."/>
            <person name="Lan S."/>
            <person name="Zhang J.-S."/>
            <person name="Tsai W.-C."/>
            <person name="Van De Peer Y."/>
            <person name="Liu Z.-J."/>
        </authorList>
    </citation>
    <scope>NUCLEOTIDE SEQUENCE</scope>
    <source>
        <strain evidence="8">SCP</strain>
        <tissue evidence="8">Leaves</tissue>
    </source>
</reference>
<evidence type="ECO:0000313" key="8">
    <source>
        <dbReference type="EMBL" id="KAK1276300.1"/>
    </source>
</evidence>
<comment type="subcellular location">
    <subcellularLocation>
        <location evidence="1">Nucleus</location>
    </subcellularLocation>
</comment>
<feature type="compositionally biased region" description="Basic and acidic residues" evidence="6">
    <location>
        <begin position="432"/>
        <end position="445"/>
    </location>
</feature>
<evidence type="ECO:0000256" key="5">
    <source>
        <dbReference type="ARBA" id="ARBA00023242"/>
    </source>
</evidence>
<feature type="region of interest" description="Disordered" evidence="6">
    <location>
        <begin position="432"/>
        <end position="464"/>
    </location>
</feature>
<dbReference type="GO" id="GO:0006335">
    <property type="term" value="P:DNA replication-dependent chromatin assembly"/>
    <property type="evidence" value="ECO:0007669"/>
    <property type="project" value="TreeGrafter"/>
</dbReference>
<dbReference type="Proteomes" id="UP001179952">
    <property type="component" value="Unassembled WGS sequence"/>
</dbReference>
<dbReference type="InterPro" id="IPR019544">
    <property type="entry name" value="Tetratricopeptide_SHNi-TPR_dom"/>
</dbReference>
<evidence type="ECO:0000259" key="7">
    <source>
        <dbReference type="Pfam" id="PF10516"/>
    </source>
</evidence>
<reference evidence="8" key="1">
    <citation type="journal article" date="2023" name="Nat. Commun.">
        <title>Diploid and tetraploid genomes of Acorus and the evolution of monocots.</title>
        <authorList>
            <person name="Ma L."/>
            <person name="Liu K.W."/>
            <person name="Li Z."/>
            <person name="Hsiao Y.Y."/>
            <person name="Qi Y."/>
            <person name="Fu T."/>
            <person name="Tang G.D."/>
            <person name="Zhang D."/>
            <person name="Sun W.H."/>
            <person name="Liu D.K."/>
            <person name="Li Y."/>
            <person name="Chen G.Z."/>
            <person name="Liu X.D."/>
            <person name="Liao X.Y."/>
            <person name="Jiang Y.T."/>
            <person name="Yu X."/>
            <person name="Hao Y."/>
            <person name="Huang J."/>
            <person name="Zhao X.W."/>
            <person name="Ke S."/>
            <person name="Chen Y.Y."/>
            <person name="Wu W.L."/>
            <person name="Hsu J.L."/>
            <person name="Lin Y.F."/>
            <person name="Huang M.D."/>
            <person name="Li C.Y."/>
            <person name="Huang L."/>
            <person name="Wang Z.W."/>
            <person name="Zhao X."/>
            <person name="Zhong W.Y."/>
            <person name="Peng D.H."/>
            <person name="Ahmad S."/>
            <person name="Lan S."/>
            <person name="Zhang J.S."/>
            <person name="Tsai W.C."/>
            <person name="Van de Peer Y."/>
            <person name="Liu Z.J."/>
        </authorList>
    </citation>
    <scope>NUCLEOTIDE SEQUENCE</scope>
    <source>
        <strain evidence="8">SCP</strain>
    </source>
</reference>
<feature type="region of interest" description="Disordered" evidence="6">
    <location>
        <begin position="1"/>
        <end position="67"/>
    </location>
</feature>
<evidence type="ECO:0000256" key="2">
    <source>
        <dbReference type="ARBA" id="ARBA00008402"/>
    </source>
</evidence>
<feature type="compositionally biased region" description="Polar residues" evidence="6">
    <location>
        <begin position="378"/>
        <end position="394"/>
    </location>
</feature>
<keyword evidence="4" id="KW-0802">TPR repeat</keyword>
<dbReference type="AlphaFoldDB" id="A0AAV9BI77"/>
<dbReference type="GO" id="GO:0042393">
    <property type="term" value="F:histone binding"/>
    <property type="evidence" value="ECO:0007669"/>
    <property type="project" value="TreeGrafter"/>
</dbReference>
<name>A0AAV9BI77_ACOGR</name>
<gene>
    <name evidence="8" type="ORF">QJS04_geneDACA016065</name>
</gene>
<dbReference type="GO" id="GO:0034080">
    <property type="term" value="P:CENP-A containing chromatin assembly"/>
    <property type="evidence" value="ECO:0007669"/>
    <property type="project" value="TreeGrafter"/>
</dbReference>
<evidence type="ECO:0000313" key="9">
    <source>
        <dbReference type="Proteomes" id="UP001179952"/>
    </source>
</evidence>
<feature type="region of interest" description="Disordered" evidence="6">
    <location>
        <begin position="286"/>
        <end position="316"/>
    </location>
</feature>
<protein>
    <recommendedName>
        <fullName evidence="7">Tetratricopeptide SHNi-TPR domain-containing protein</fullName>
    </recommendedName>
</protein>
<keyword evidence="3" id="KW-0677">Repeat</keyword>
<evidence type="ECO:0000256" key="1">
    <source>
        <dbReference type="ARBA" id="ARBA00004123"/>
    </source>
</evidence>
<dbReference type="InterPro" id="IPR011990">
    <property type="entry name" value="TPR-like_helical_dom_sf"/>
</dbReference>
<organism evidence="8 9">
    <name type="scientific">Acorus gramineus</name>
    <name type="common">Dwarf sweet flag</name>
    <dbReference type="NCBI Taxonomy" id="55184"/>
    <lineage>
        <taxon>Eukaryota</taxon>
        <taxon>Viridiplantae</taxon>
        <taxon>Streptophyta</taxon>
        <taxon>Embryophyta</taxon>
        <taxon>Tracheophyta</taxon>
        <taxon>Spermatophyta</taxon>
        <taxon>Magnoliopsida</taxon>
        <taxon>Liliopsida</taxon>
        <taxon>Acoraceae</taxon>
        <taxon>Acorus</taxon>
    </lineage>
</organism>
<evidence type="ECO:0000256" key="6">
    <source>
        <dbReference type="SAM" id="MobiDB-lite"/>
    </source>
</evidence>
<feature type="compositionally biased region" description="Gly residues" evidence="6">
    <location>
        <begin position="50"/>
        <end position="60"/>
    </location>
</feature>
<comment type="caution">
    <text evidence="8">The sequence shown here is derived from an EMBL/GenBank/DDBJ whole genome shotgun (WGS) entry which is preliminary data.</text>
</comment>
<feature type="compositionally biased region" description="Low complexity" evidence="6">
    <location>
        <begin position="360"/>
        <end position="377"/>
    </location>
</feature>
<dbReference type="SUPFAM" id="SSF48452">
    <property type="entry name" value="TPR-like"/>
    <property type="match status" value="1"/>
</dbReference>
<feature type="compositionally biased region" description="Polar residues" evidence="6">
    <location>
        <begin position="291"/>
        <end position="312"/>
    </location>
</feature>
<proteinExistence type="inferred from homology"/>
<sequence length="464" mass="49134">MEASEGAPATNPAPPDETLGKLEETVPEESVMDVEPKGTLAVEGVPEASGEGGTSNGGEGSSLPAEEREEKTLAFAEELMERGSKALDGGDVAEAVDCFSRALEIKVGHYGELAEECAFAYYKYGCALLSKFQEEADPLGVTLKNTAECSKADNTITSENNSGISTVPVADVKQDPASITNNMKETKEDIARAIAEKHEGDTMEKVNILDALAETSMEREDFETSVSDYKKALSILERIVEPDSRRICELLCMVLEAGSMMEDAIQYCQRALSVCNSRLQRLKEEVEKSTVTDASNSMENGGQPSDGASDSSVFKREKEMETLSALSTDIGNKLEDLQQLMTNPKTRLAELMQMISAKLPSVEKGSSSPSGSKATTSDTVNSQNGPTTGDTTGFDSPKVSAAGKNGGVTNLGVVGRGVKRATVAPISAEACPKKPLLDPSAEKSESAACSVVVDSNARDPETNV</sequence>
<dbReference type="SMART" id="SM00028">
    <property type="entry name" value="TPR"/>
    <property type="match status" value="3"/>
</dbReference>
<dbReference type="InterPro" id="IPR051730">
    <property type="entry name" value="NASP-like"/>
</dbReference>
<feature type="domain" description="Tetratricopeptide SHNi-TPR" evidence="7">
    <location>
        <begin position="208"/>
        <end position="242"/>
    </location>
</feature>
<dbReference type="Gene3D" id="1.25.40.10">
    <property type="entry name" value="Tetratricopeptide repeat domain"/>
    <property type="match status" value="1"/>
</dbReference>
<dbReference type="EMBL" id="JAUJYN010000003">
    <property type="protein sequence ID" value="KAK1276300.1"/>
    <property type="molecule type" value="Genomic_DNA"/>
</dbReference>
<dbReference type="Pfam" id="PF10516">
    <property type="entry name" value="SHNi-TPR"/>
    <property type="match status" value="1"/>
</dbReference>
<dbReference type="InterPro" id="IPR019734">
    <property type="entry name" value="TPR_rpt"/>
</dbReference>
<dbReference type="PANTHER" id="PTHR15081:SF1">
    <property type="entry name" value="NUCLEAR AUTOANTIGENIC SPERM PROTEIN"/>
    <property type="match status" value="1"/>
</dbReference>
<dbReference type="PANTHER" id="PTHR15081">
    <property type="entry name" value="NUCLEAR AUTOANTIGENIC SPERM PROTEIN NASP -RELATED"/>
    <property type="match status" value="1"/>
</dbReference>
<keyword evidence="5" id="KW-0539">Nucleus</keyword>
<keyword evidence="9" id="KW-1185">Reference proteome</keyword>
<accession>A0AAV9BI77</accession>
<comment type="similarity">
    <text evidence="2">Belongs to the NASP family.</text>
</comment>
<evidence type="ECO:0000256" key="3">
    <source>
        <dbReference type="ARBA" id="ARBA00022737"/>
    </source>
</evidence>
<dbReference type="GO" id="GO:0005654">
    <property type="term" value="C:nucleoplasm"/>
    <property type="evidence" value="ECO:0007669"/>
    <property type="project" value="TreeGrafter"/>
</dbReference>
<feature type="region of interest" description="Disordered" evidence="6">
    <location>
        <begin position="360"/>
        <end position="412"/>
    </location>
</feature>
<evidence type="ECO:0000256" key="4">
    <source>
        <dbReference type="ARBA" id="ARBA00022803"/>
    </source>
</evidence>